<evidence type="ECO:0000313" key="7">
    <source>
        <dbReference type="Proteomes" id="UP000101566"/>
    </source>
</evidence>
<protein>
    <submittedName>
        <fullName evidence="1">I12R</fullName>
    </submittedName>
    <submittedName>
        <fullName evidence="2">p110-15R</fullName>
    </submittedName>
</protein>
<organismHost>
    <name type="scientific">Sus scrofa</name>
    <name type="common">Pig</name>
    <dbReference type="NCBI Taxonomy" id="9823"/>
</organismHost>
<reference evidence="1 7" key="1">
    <citation type="journal article" date="2015" name="Virus Genes">
        <title>Comparative analysis of the complete genome sequences of Kenyan African swine fever virus isolates within p72 genotypes IX and X.</title>
        <authorList>
            <person name="Bishop R.P."/>
            <person name="Fleischauer C."/>
            <person name="de Villiers E.P."/>
            <person name="Okoth E.A."/>
            <person name="Arias M."/>
            <person name="Gallardo C."/>
            <person name="Upton C."/>
        </authorList>
    </citation>
    <scope>NUCLEOTIDE SEQUENCE [LARGE SCALE GENOMIC DNA]</scope>
    <source>
        <strain evidence="1">Ken06.Bus</strain>
    </source>
</reference>
<gene>
    <name evidence="1" type="primary">I12R</name>
    <name evidence="2" type="synonym">110-15R</name>
</gene>
<evidence type="ECO:0000313" key="2">
    <source>
        <dbReference type="EMBL" id="AXB49382.1"/>
    </source>
</evidence>
<evidence type="ECO:0000313" key="4">
    <source>
        <dbReference type="EMBL" id="AXB49728.1"/>
    </source>
</evidence>
<dbReference type="Proteomes" id="UP000282153">
    <property type="component" value="Segment"/>
</dbReference>
<organismHost>
    <name type="scientific">Ornithodoros</name>
    <name type="common">relapsing fever ticks</name>
    <dbReference type="NCBI Taxonomy" id="6937"/>
</organismHost>
<evidence type="ECO:0000313" key="3">
    <source>
        <dbReference type="EMBL" id="AXB49556.1"/>
    </source>
</evidence>
<dbReference type="EMBL" id="MH025920">
    <property type="protein sequence ID" value="AXB50072.1"/>
    <property type="molecule type" value="Genomic_DNA"/>
</dbReference>
<dbReference type="Proteomes" id="UP000275389">
    <property type="component" value="Segment"/>
</dbReference>
<dbReference type="RefSeq" id="YP_009703050.1">
    <property type="nucleotide sequence ID" value="NC_044946.1"/>
</dbReference>
<organismHost>
    <name type="scientific">Phacochoerus aethiopicus</name>
    <name type="common">Warthog</name>
    <dbReference type="NCBI Taxonomy" id="85517"/>
</organismHost>
<dbReference type="EMBL" id="KM111295">
    <property type="protein sequence ID" value="AJL34330.1"/>
    <property type="molecule type" value="Genomic_DNA"/>
</dbReference>
<reference evidence="2" key="2">
    <citation type="submission" date="2018-03" db="EMBL/GenBank/DDBJ databases">
        <authorList>
            <person name="Keele B.F."/>
        </authorList>
    </citation>
    <scope>NUCLEOTIDE SEQUENCE</scope>
    <source>
        <strain evidence="5">N10</strain>
        <strain evidence="4">R25</strain>
        <strain evidence="6">R35</strain>
        <strain evidence="3">R7</strain>
        <strain evidence="2">R8</strain>
    </source>
</reference>
<organismHost>
    <name type="scientific">Ornithodoros moubata</name>
    <name type="common">Soft tick</name>
    <name type="synonym">Argasid tick</name>
    <dbReference type="NCBI Taxonomy" id="6938"/>
</organismHost>
<dbReference type="EMBL" id="MH025919">
    <property type="protein sequence ID" value="AXB49899.1"/>
    <property type="molecule type" value="Genomic_DNA"/>
</dbReference>
<dbReference type="KEGG" id="vg:41901856"/>
<dbReference type="GeneID" id="41901856"/>
<reference evidence="2" key="3">
    <citation type="submission" date="2018-07" db="EMBL/GenBank/DDBJ databases">
        <title>Five whole genome sequences of African swine fever virus genotype IX from domestic pigs in Uganda.</title>
        <authorList>
            <person name="Masembe C."/>
            <person name="Sreenu V.B."/>
            <person name="Filipe A.D.S."/>
            <person name="Wilkie G."/>
            <person name="Ogweng P."/>
            <person name="Mayega F.J."/>
            <person name="Muwanika V."/>
            <person name="Biek R."/>
            <person name="Palmarini M."/>
            <person name="Davison A."/>
        </authorList>
    </citation>
    <scope>NUCLEOTIDE SEQUENCE [LARGE SCALE GENOMIC DNA]</scope>
    <source>
        <strain evidence="5">N10</strain>
        <strain evidence="4">R25</strain>
        <strain evidence="6">R35</strain>
        <strain evidence="3">R7</strain>
        <strain evidence="2">R8</strain>
    </source>
</reference>
<organismHost>
    <name type="scientific">Potamochoerus larvatus</name>
    <name type="common">Bushpig</name>
    <dbReference type="NCBI Taxonomy" id="273792"/>
</organismHost>
<dbReference type="EMBL" id="MH025917">
    <property type="protein sequence ID" value="AXB49556.1"/>
    <property type="molecule type" value="Genomic_DNA"/>
</dbReference>
<proteinExistence type="predicted"/>
<dbReference type="Proteomes" id="UP000276891">
    <property type="component" value="Segment"/>
</dbReference>
<evidence type="ECO:0000313" key="5">
    <source>
        <dbReference type="EMBL" id="AXB49899.1"/>
    </source>
</evidence>
<dbReference type="InterPro" id="IPR004848">
    <property type="entry name" value="ASFV_fam_110"/>
</dbReference>
<evidence type="ECO:0000313" key="6">
    <source>
        <dbReference type="EMBL" id="AXB50072.1"/>
    </source>
</evidence>
<organism evidence="1 7">
    <name type="scientific">African swine fever virus</name>
    <name type="common">ASFV</name>
    <dbReference type="NCBI Taxonomy" id="10497"/>
    <lineage>
        <taxon>Viruses</taxon>
        <taxon>Varidnaviria</taxon>
        <taxon>Bamfordvirae</taxon>
        <taxon>Nucleocytoviricota</taxon>
        <taxon>Pokkesviricetes</taxon>
        <taxon>Asfuvirales</taxon>
        <taxon>Asfarviridae</taxon>
        <taxon>Asfivirus</taxon>
        <taxon>Asfivirus haemorrhagiae</taxon>
    </lineage>
</organism>
<dbReference type="Pfam" id="PF01639">
    <property type="entry name" value="v110"/>
    <property type="match status" value="1"/>
</dbReference>
<dbReference type="Proteomes" id="UP000101566">
    <property type="component" value="Segment"/>
</dbReference>
<evidence type="ECO:0000313" key="1">
    <source>
        <dbReference type="EMBL" id="AJL34330.1"/>
    </source>
</evidence>
<name>A0A0C5B0D7_ASF</name>
<accession>A0A0C5B0D7</accession>
<sequence length="96" mass="11330">MGVMFAQQIIQLFISQVISVLYTYNKIHYLQQIIKPPSKEPGYWRTYANHHRFCWDCQGGIYRNKVFKNHLSTTKDLNIDKYLMGLFICAKNAPTK</sequence>
<dbReference type="Proteomes" id="UP000267661">
    <property type="component" value="Segment"/>
</dbReference>
<dbReference type="EMBL" id="MH025918">
    <property type="protein sequence ID" value="AXB49728.1"/>
    <property type="molecule type" value="Genomic_DNA"/>
</dbReference>
<dbReference type="EMBL" id="MH025916">
    <property type="protein sequence ID" value="AXB49382.1"/>
    <property type="molecule type" value="Genomic_DNA"/>
</dbReference>
<organismHost>
    <name type="scientific">Phacochoerus africanus</name>
    <name type="common">Warthog</name>
    <dbReference type="NCBI Taxonomy" id="41426"/>
</organismHost>
<dbReference type="Proteomes" id="UP000273742">
    <property type="component" value="Segment"/>
</dbReference>